<name>A0ABD6WUA0_HAEIF</name>
<dbReference type="Proteomes" id="UP000238866">
    <property type="component" value="Unassembled WGS sequence"/>
</dbReference>
<dbReference type="EMBL" id="MZLD01000068">
    <property type="protein sequence ID" value="PRM17640.1"/>
    <property type="molecule type" value="Genomic_DNA"/>
</dbReference>
<accession>A0ABD6WUA0</accession>
<proteinExistence type="predicted"/>
<dbReference type="AlphaFoldDB" id="A0ABD6WUA0"/>
<evidence type="ECO:0000313" key="2">
    <source>
        <dbReference type="Proteomes" id="UP000238866"/>
    </source>
</evidence>
<organism evidence="1 2">
    <name type="scientific">Haemophilus influenzae</name>
    <dbReference type="NCBI Taxonomy" id="727"/>
    <lineage>
        <taxon>Bacteria</taxon>
        <taxon>Pseudomonadati</taxon>
        <taxon>Pseudomonadota</taxon>
        <taxon>Gammaproteobacteria</taxon>
        <taxon>Pasteurellales</taxon>
        <taxon>Pasteurellaceae</taxon>
        <taxon>Haemophilus</taxon>
    </lineage>
</organism>
<gene>
    <name evidence="1" type="ORF">BVZ99_01594</name>
</gene>
<sequence>MKNILIAYDLNKTGQAYDSLIQAYDSLIQAIESYKYYGEIQRSVWYIKTNQTATAVKDYLSLFIDKNDSLFVCEMIDCDWFGIYPNVVKYIQDNW</sequence>
<evidence type="ECO:0008006" key="3">
    <source>
        <dbReference type="Google" id="ProtNLM"/>
    </source>
</evidence>
<dbReference type="RefSeq" id="WP_005661991.1">
    <property type="nucleotide sequence ID" value="NZ_CP089174.1"/>
</dbReference>
<reference evidence="1 2" key="1">
    <citation type="submission" date="2017-02" db="EMBL/GenBank/DDBJ databases">
        <title>Haemophilus influenzae in COPD genome sequencing project.</title>
        <authorList>
            <person name="Murphy T.F."/>
            <person name="Kong Y."/>
            <person name="Nadendla S."/>
            <person name="Tettelin H."/>
            <person name="Pettigrew M."/>
        </authorList>
    </citation>
    <scope>NUCLEOTIDE SEQUENCE [LARGE SCALE GENOMIC DNA]</scope>
    <source>
        <strain evidence="1 2">13P36H1</strain>
    </source>
</reference>
<evidence type="ECO:0000313" key="1">
    <source>
        <dbReference type="EMBL" id="PRM17640.1"/>
    </source>
</evidence>
<comment type="caution">
    <text evidence="1">The sequence shown here is derived from an EMBL/GenBank/DDBJ whole genome shotgun (WGS) entry which is preliminary data.</text>
</comment>
<protein>
    <recommendedName>
        <fullName evidence="3">CRISPR associated protein Cas2</fullName>
    </recommendedName>
</protein>